<evidence type="ECO:0000256" key="2">
    <source>
        <dbReference type="ARBA" id="ARBA00020484"/>
    </source>
</evidence>
<dbReference type="CDD" id="cd04163">
    <property type="entry name" value="Era"/>
    <property type="match status" value="1"/>
</dbReference>
<dbReference type="InterPro" id="IPR030388">
    <property type="entry name" value="G_ERA_dom"/>
</dbReference>
<dbReference type="InterPro" id="IPR009019">
    <property type="entry name" value="KH_sf_prok-type"/>
</dbReference>
<dbReference type="InterPro" id="IPR004044">
    <property type="entry name" value="KH_dom_type_2"/>
</dbReference>
<dbReference type="AlphaFoldDB" id="A0AAE4Z9S5"/>
<organism evidence="11 12">
    <name type="scientific">Candidatus Kutchimonas denitrificans</name>
    <dbReference type="NCBI Taxonomy" id="3056748"/>
    <lineage>
        <taxon>Bacteria</taxon>
        <taxon>Pseudomonadati</taxon>
        <taxon>Gemmatimonadota</taxon>
        <taxon>Gemmatimonadia</taxon>
        <taxon>Candidatus Palauibacterales</taxon>
        <taxon>Candidatus Palauibacteraceae</taxon>
        <taxon>Candidatus Kutchimonas</taxon>
    </lineage>
</organism>
<evidence type="ECO:0000256" key="8">
    <source>
        <dbReference type="RuleBase" id="RU003761"/>
    </source>
</evidence>
<evidence type="ECO:0000256" key="7">
    <source>
        <dbReference type="PROSITE-ProRule" id="PRU01050"/>
    </source>
</evidence>
<feature type="binding site" evidence="6">
    <location>
        <begin position="129"/>
        <end position="132"/>
    </location>
    <ligand>
        <name>GTP</name>
        <dbReference type="ChEBI" id="CHEBI:37565"/>
    </ligand>
</feature>
<comment type="function">
    <text evidence="6">An essential GTPase that binds both GDP and GTP, with rapid nucleotide exchange. Plays a role in 16S rRNA processing and 30S ribosomal subunit biogenesis and possibly also in cell cycle regulation and energy metabolism.</text>
</comment>
<dbReference type="InterPro" id="IPR006073">
    <property type="entry name" value="GTP-bd"/>
</dbReference>
<dbReference type="GO" id="GO:0005829">
    <property type="term" value="C:cytosol"/>
    <property type="evidence" value="ECO:0007669"/>
    <property type="project" value="TreeGrafter"/>
</dbReference>
<dbReference type="PANTHER" id="PTHR42698">
    <property type="entry name" value="GTPASE ERA"/>
    <property type="match status" value="1"/>
</dbReference>
<dbReference type="SUPFAM" id="SSF54814">
    <property type="entry name" value="Prokaryotic type KH domain (KH-domain type II)"/>
    <property type="match status" value="1"/>
</dbReference>
<dbReference type="PROSITE" id="PS50823">
    <property type="entry name" value="KH_TYPE_2"/>
    <property type="match status" value="1"/>
</dbReference>
<dbReference type="InterPro" id="IPR027417">
    <property type="entry name" value="P-loop_NTPase"/>
</dbReference>
<keyword evidence="3 6" id="KW-0547">Nucleotide-binding</keyword>
<evidence type="ECO:0000256" key="1">
    <source>
        <dbReference type="ARBA" id="ARBA00007921"/>
    </source>
</evidence>
<feature type="region of interest" description="G5" evidence="7">
    <location>
        <begin position="156"/>
        <end position="158"/>
    </location>
</feature>
<comment type="subunit">
    <text evidence="6">Monomer.</text>
</comment>
<feature type="domain" description="KH type-2" evidence="9">
    <location>
        <begin position="208"/>
        <end position="284"/>
    </location>
</feature>
<evidence type="ECO:0000256" key="6">
    <source>
        <dbReference type="HAMAP-Rule" id="MF_00367"/>
    </source>
</evidence>
<dbReference type="GO" id="GO:0043024">
    <property type="term" value="F:ribosomal small subunit binding"/>
    <property type="evidence" value="ECO:0007669"/>
    <property type="project" value="TreeGrafter"/>
</dbReference>
<dbReference type="GO" id="GO:0005525">
    <property type="term" value="F:GTP binding"/>
    <property type="evidence" value="ECO:0007669"/>
    <property type="project" value="UniProtKB-UniRule"/>
</dbReference>
<dbReference type="InterPro" id="IPR005662">
    <property type="entry name" value="GTPase_Era-like"/>
</dbReference>
<evidence type="ECO:0000313" key="12">
    <source>
        <dbReference type="Proteomes" id="UP000702544"/>
    </source>
</evidence>
<keyword evidence="6" id="KW-0699">rRNA-binding</keyword>
<dbReference type="InterPro" id="IPR015946">
    <property type="entry name" value="KH_dom-like_a/b"/>
</dbReference>
<keyword evidence="4 6" id="KW-0694">RNA-binding</keyword>
<keyword evidence="6" id="KW-0472">Membrane</keyword>
<feature type="binding site" evidence="6">
    <location>
        <begin position="20"/>
        <end position="27"/>
    </location>
    <ligand>
        <name>GTP</name>
        <dbReference type="ChEBI" id="CHEBI:37565"/>
    </ligand>
</feature>
<comment type="similarity">
    <text evidence="1 6 7 8">Belongs to the TRAFAC class TrmE-Era-EngA-EngB-Septin-like GTPase superfamily. Era GTPase family.</text>
</comment>
<comment type="caution">
    <text evidence="6">Lacks conserved residue(s) required for the propagation of feature annotation.</text>
</comment>
<keyword evidence="6" id="KW-1003">Cell membrane</keyword>
<dbReference type="SUPFAM" id="SSF52540">
    <property type="entry name" value="P-loop containing nucleoside triphosphate hydrolases"/>
    <property type="match status" value="1"/>
</dbReference>
<evidence type="ECO:0000256" key="3">
    <source>
        <dbReference type="ARBA" id="ARBA00022741"/>
    </source>
</evidence>
<dbReference type="InterPro" id="IPR005225">
    <property type="entry name" value="Small_GTP-bd"/>
</dbReference>
<gene>
    <name evidence="6" type="primary">era</name>
    <name evidence="11" type="ORF">GWO12_09315</name>
</gene>
<dbReference type="GO" id="GO:0005886">
    <property type="term" value="C:plasma membrane"/>
    <property type="evidence" value="ECO:0007669"/>
    <property type="project" value="UniProtKB-SubCell"/>
</dbReference>
<dbReference type="Pfam" id="PF07650">
    <property type="entry name" value="KH_2"/>
    <property type="match status" value="1"/>
</dbReference>
<dbReference type="Proteomes" id="UP000702544">
    <property type="component" value="Unassembled WGS sequence"/>
</dbReference>
<dbReference type="GO" id="GO:0070181">
    <property type="term" value="F:small ribosomal subunit rRNA binding"/>
    <property type="evidence" value="ECO:0007669"/>
    <property type="project" value="UniProtKB-UniRule"/>
</dbReference>
<dbReference type="HAMAP" id="MF_00367">
    <property type="entry name" value="GTPase_Era"/>
    <property type="match status" value="1"/>
</dbReference>
<proteinExistence type="inferred from homology"/>
<protein>
    <recommendedName>
        <fullName evidence="2 6">GTPase Era</fullName>
    </recommendedName>
</protein>
<keyword evidence="6" id="KW-0963">Cytoplasm</keyword>
<comment type="subcellular location">
    <subcellularLocation>
        <location evidence="6">Cytoplasm</location>
    </subcellularLocation>
    <subcellularLocation>
        <location evidence="6">Cell membrane</location>
        <topology evidence="6">Peripheral membrane protein</topology>
    </subcellularLocation>
</comment>
<sequence>MSGGQAITADFRCGYVALAGPPNVGKSTMMNALIGQRLSIVSPKSQTTRERVGGILTGPDYQILFIDAPGLIEPTYALQTAMRQAADDALEEADVIVFVADGTRPDTFPGAGFRAALGERAVPVLVALNKRDLLDEPKLEAARARVEGDMAELIAVSSLTGDGLNDLLGWVVARLPHSPPLFPTDETATQPVRFFVEEYVRETCMELLREEVPYSIICRVEEFREAQQPIYVAVTIYVERESQKGIVIGSGGSTIRDIGRRSREKIEALLNERVYLDLRVKVMAKWSRKRDRLKQLGFHLPSDG</sequence>
<keyword evidence="6" id="KW-0690">Ribosome biogenesis</keyword>
<accession>A0AAE4Z9S5</accession>
<dbReference type="Gene3D" id="3.40.50.300">
    <property type="entry name" value="P-loop containing nucleotide triphosphate hydrolases"/>
    <property type="match status" value="1"/>
</dbReference>
<dbReference type="GO" id="GO:0000028">
    <property type="term" value="P:ribosomal small subunit assembly"/>
    <property type="evidence" value="ECO:0007669"/>
    <property type="project" value="TreeGrafter"/>
</dbReference>
<feature type="region of interest" description="G1" evidence="7">
    <location>
        <begin position="20"/>
        <end position="27"/>
    </location>
</feature>
<feature type="region of interest" description="G4" evidence="7">
    <location>
        <begin position="129"/>
        <end position="132"/>
    </location>
</feature>
<dbReference type="NCBIfam" id="TIGR00436">
    <property type="entry name" value="era"/>
    <property type="match status" value="1"/>
</dbReference>
<feature type="region of interest" description="G3" evidence="7">
    <location>
        <begin position="67"/>
        <end position="70"/>
    </location>
</feature>
<keyword evidence="5 6" id="KW-0342">GTP-binding</keyword>
<dbReference type="GO" id="GO:0003924">
    <property type="term" value="F:GTPase activity"/>
    <property type="evidence" value="ECO:0007669"/>
    <property type="project" value="UniProtKB-UniRule"/>
</dbReference>
<evidence type="ECO:0000259" key="10">
    <source>
        <dbReference type="PROSITE" id="PS51713"/>
    </source>
</evidence>
<dbReference type="Gene3D" id="3.30.300.20">
    <property type="match status" value="1"/>
</dbReference>
<comment type="caution">
    <text evidence="11">The sequence shown here is derived from an EMBL/GenBank/DDBJ whole genome shotgun (WGS) entry which is preliminary data.</text>
</comment>
<dbReference type="PROSITE" id="PS51713">
    <property type="entry name" value="G_ERA"/>
    <property type="match status" value="1"/>
</dbReference>
<dbReference type="NCBIfam" id="TIGR00231">
    <property type="entry name" value="small_GTP"/>
    <property type="match status" value="1"/>
</dbReference>
<name>A0AAE4Z9S5_9BACT</name>
<evidence type="ECO:0000256" key="5">
    <source>
        <dbReference type="ARBA" id="ARBA00023134"/>
    </source>
</evidence>
<feature type="domain" description="Era-type G" evidence="10">
    <location>
        <begin position="12"/>
        <end position="177"/>
    </location>
</feature>
<dbReference type="PRINTS" id="PR00326">
    <property type="entry name" value="GTP1OBG"/>
</dbReference>
<reference evidence="11 12" key="1">
    <citation type="submission" date="2020-01" db="EMBL/GenBank/DDBJ databases">
        <title>Genomes assembled from Gulf of Kutch pelagic sediment metagenomes.</title>
        <authorList>
            <person name="Chandrashekar M."/>
            <person name="Mahajan M.S."/>
            <person name="Dave K.J."/>
            <person name="Vatsa P."/>
            <person name="Nathani N.M."/>
        </authorList>
    </citation>
    <scope>NUCLEOTIDE SEQUENCE [LARGE SCALE GENOMIC DNA]</scope>
    <source>
        <strain evidence="11">KS3-K002</strain>
    </source>
</reference>
<dbReference type="EMBL" id="JAACAK010000067">
    <property type="protein sequence ID" value="NIR75297.1"/>
    <property type="molecule type" value="Genomic_DNA"/>
</dbReference>
<evidence type="ECO:0000313" key="11">
    <source>
        <dbReference type="EMBL" id="NIR75297.1"/>
    </source>
</evidence>
<evidence type="ECO:0000259" key="9">
    <source>
        <dbReference type="PROSITE" id="PS50823"/>
    </source>
</evidence>
<feature type="region of interest" description="G2" evidence="7">
    <location>
        <begin position="46"/>
        <end position="50"/>
    </location>
</feature>
<evidence type="ECO:0000256" key="4">
    <source>
        <dbReference type="ARBA" id="ARBA00022884"/>
    </source>
</evidence>
<dbReference type="NCBIfam" id="NF000908">
    <property type="entry name" value="PRK00089.1"/>
    <property type="match status" value="1"/>
</dbReference>
<dbReference type="PANTHER" id="PTHR42698:SF1">
    <property type="entry name" value="GTPASE ERA, MITOCHONDRIAL"/>
    <property type="match status" value="1"/>
</dbReference>
<dbReference type="CDD" id="cd22534">
    <property type="entry name" value="KH-II_Era"/>
    <property type="match status" value="1"/>
</dbReference>
<dbReference type="Pfam" id="PF01926">
    <property type="entry name" value="MMR_HSR1"/>
    <property type="match status" value="1"/>
</dbReference>